<protein>
    <submittedName>
        <fullName evidence="1">Uncharacterized protein</fullName>
    </submittedName>
</protein>
<sequence>MAKLVALWVLKKQRVVMPTPITNPSPISSSSPVMMLAMDVTMLGEAMRTTTDTFVAIPISSVIIMPIDQTSHLFVSLLITNTSKLGQSEGAM</sequence>
<gene>
    <name evidence="1" type="ORF">PVK06_040807</name>
</gene>
<keyword evidence="2" id="KW-1185">Reference proteome</keyword>
<proteinExistence type="predicted"/>
<dbReference type="Proteomes" id="UP001358586">
    <property type="component" value="Chromosome 11"/>
</dbReference>
<dbReference type="EMBL" id="JARKNE010000011">
    <property type="protein sequence ID" value="KAK5786175.1"/>
    <property type="molecule type" value="Genomic_DNA"/>
</dbReference>
<evidence type="ECO:0000313" key="2">
    <source>
        <dbReference type="Proteomes" id="UP001358586"/>
    </source>
</evidence>
<reference evidence="1 2" key="1">
    <citation type="submission" date="2023-03" db="EMBL/GenBank/DDBJ databases">
        <title>WGS of Gossypium arboreum.</title>
        <authorList>
            <person name="Yu D."/>
        </authorList>
    </citation>
    <scope>NUCLEOTIDE SEQUENCE [LARGE SCALE GENOMIC DNA]</scope>
    <source>
        <tissue evidence="1">Leaf</tissue>
    </source>
</reference>
<accession>A0ABR0N733</accession>
<evidence type="ECO:0000313" key="1">
    <source>
        <dbReference type="EMBL" id="KAK5786175.1"/>
    </source>
</evidence>
<name>A0ABR0N733_GOSAR</name>
<organism evidence="1 2">
    <name type="scientific">Gossypium arboreum</name>
    <name type="common">Tree cotton</name>
    <name type="synonym">Gossypium nanking</name>
    <dbReference type="NCBI Taxonomy" id="29729"/>
    <lineage>
        <taxon>Eukaryota</taxon>
        <taxon>Viridiplantae</taxon>
        <taxon>Streptophyta</taxon>
        <taxon>Embryophyta</taxon>
        <taxon>Tracheophyta</taxon>
        <taxon>Spermatophyta</taxon>
        <taxon>Magnoliopsida</taxon>
        <taxon>eudicotyledons</taxon>
        <taxon>Gunneridae</taxon>
        <taxon>Pentapetalae</taxon>
        <taxon>rosids</taxon>
        <taxon>malvids</taxon>
        <taxon>Malvales</taxon>
        <taxon>Malvaceae</taxon>
        <taxon>Malvoideae</taxon>
        <taxon>Gossypium</taxon>
    </lineage>
</organism>
<comment type="caution">
    <text evidence="1">The sequence shown here is derived from an EMBL/GenBank/DDBJ whole genome shotgun (WGS) entry which is preliminary data.</text>
</comment>